<dbReference type="EC" id="3.2.1.40" evidence="2"/>
<keyword evidence="10" id="KW-1185">Reference proteome</keyword>
<accession>A0ABP5Z3S9</accession>
<dbReference type="Pfam" id="PF17389">
    <property type="entry name" value="Bac_rhamnosid6H"/>
    <property type="match status" value="1"/>
</dbReference>
<organism evidence="9 10">
    <name type="scientific">Streptomyces gobitricini</name>
    <dbReference type="NCBI Taxonomy" id="68211"/>
    <lineage>
        <taxon>Bacteria</taxon>
        <taxon>Bacillati</taxon>
        <taxon>Actinomycetota</taxon>
        <taxon>Actinomycetes</taxon>
        <taxon>Kitasatosporales</taxon>
        <taxon>Streptomycetaceae</taxon>
        <taxon>Streptomyces</taxon>
    </lineage>
</organism>
<dbReference type="InterPro" id="IPR013737">
    <property type="entry name" value="Bac_rhamnosid_N"/>
</dbReference>
<evidence type="ECO:0000256" key="4">
    <source>
        <dbReference type="SAM" id="MobiDB-lite"/>
    </source>
</evidence>
<evidence type="ECO:0000256" key="3">
    <source>
        <dbReference type="ARBA" id="ARBA00022801"/>
    </source>
</evidence>
<dbReference type="Pfam" id="PF08531">
    <property type="entry name" value="Bac_rhamnosid_N"/>
    <property type="match status" value="1"/>
</dbReference>
<sequence length="767" mass="84218">MPHTWTAQVITPAWPEEPPGTAGRPATLLREVFTVSSQVRKAELRATALGVYETHLNGAVVGDHVLAPGWTSYHHRHRYQSFDVTRMLRPGPNAWGAHLADGWYRGLLGFNGGKRDIYGAHTGLLAELRIEYADGSVQTITTGPGWRAAAGPVTAAGLYEGETHDARRELPGWSEPGFDDTDWHPVRVVDFDTSVLFPADSPPVRRIACLPPTSVTTSPTGRTIVDFGQNLVGRLRIRVRGEAGRTVTLRHAEVLEDGELCVRPLRGATATDRYTLRGDTDGEQWEPRFTFHGFRYAEVDNWPGELATGDVTAVVLHSDLRRTGWFESSDPSLNRLHENVVWGMRGNFLEVPTDCPQRDERLGWSGDIQVFAPTATFLYDTRDFLRSWLRDLAADQSEDPEGIPPVISPAIPLNIPVPIPPGNPPMAGWCDAAVIVPWILYERYGDTEVLRTQYPSMRAWVDAVDRIAGPAHVWGEGFQFGDWLDPTASPDDPGGATTSSSLVATAYFAHSSRLLARTADVLGKKDDAEHYHALSGAVRQAFRARFHTRGGHLTEETQTAYALALGFDLLQDRAERTEAGNRLAALVAERGHRIGTGFLGTPLVCDALTATGHIRTAYRLLLERSCPSWLHQVDMGATTVWERWDSLLPDGSVNPGEMTSFNHYALGAIADWLHRTVAGLAPAAPGYRRLLIRPRPGGGLTWAKAAHETPYGPAEVAWRLTDGRLTVTVTVPRGTEATVDLPGAEPTRAGPGTHTFHTPHHTIEEQQ</sequence>
<dbReference type="Pfam" id="PF17390">
    <property type="entry name" value="Bac_rhamnosid_C"/>
    <property type="match status" value="1"/>
</dbReference>
<comment type="caution">
    <text evidence="9">The sequence shown here is derived from an EMBL/GenBank/DDBJ whole genome shotgun (WGS) entry which is preliminary data.</text>
</comment>
<dbReference type="Gene3D" id="2.60.420.10">
    <property type="entry name" value="Maltose phosphorylase, domain 3"/>
    <property type="match status" value="1"/>
</dbReference>
<name>A0ABP5Z3S9_9ACTN</name>
<feature type="domain" description="Bacterial alpha-L-rhamnosidase N-terminal" evidence="6">
    <location>
        <begin position="38"/>
        <end position="206"/>
    </location>
</feature>
<reference evidence="10" key="1">
    <citation type="journal article" date="2019" name="Int. J. Syst. Evol. Microbiol.">
        <title>The Global Catalogue of Microorganisms (GCM) 10K type strain sequencing project: providing services to taxonomists for standard genome sequencing and annotation.</title>
        <authorList>
            <consortium name="The Broad Institute Genomics Platform"/>
            <consortium name="The Broad Institute Genome Sequencing Center for Infectious Disease"/>
            <person name="Wu L."/>
            <person name="Ma J."/>
        </authorList>
    </citation>
    <scope>NUCLEOTIDE SEQUENCE [LARGE SCALE GENOMIC DNA]</scope>
    <source>
        <strain evidence="10">JCM 5062</strain>
    </source>
</reference>
<evidence type="ECO:0000256" key="1">
    <source>
        <dbReference type="ARBA" id="ARBA00001445"/>
    </source>
</evidence>
<dbReference type="Gene3D" id="2.60.120.260">
    <property type="entry name" value="Galactose-binding domain-like"/>
    <property type="match status" value="2"/>
</dbReference>
<dbReference type="RefSeq" id="WP_344359752.1">
    <property type="nucleotide sequence ID" value="NZ_BAAASR010000013.1"/>
</dbReference>
<evidence type="ECO:0000313" key="10">
    <source>
        <dbReference type="Proteomes" id="UP001499942"/>
    </source>
</evidence>
<dbReference type="PIRSF" id="PIRSF010631">
    <property type="entry name" value="A-rhamnsds"/>
    <property type="match status" value="1"/>
</dbReference>
<evidence type="ECO:0000259" key="7">
    <source>
        <dbReference type="Pfam" id="PF17389"/>
    </source>
</evidence>
<dbReference type="PANTHER" id="PTHR33307">
    <property type="entry name" value="ALPHA-RHAMNOSIDASE (EUROFUNG)"/>
    <property type="match status" value="1"/>
</dbReference>
<feature type="region of interest" description="Disordered" evidence="4">
    <location>
        <begin position="737"/>
        <end position="767"/>
    </location>
</feature>
<evidence type="ECO:0000259" key="8">
    <source>
        <dbReference type="Pfam" id="PF17390"/>
    </source>
</evidence>
<feature type="domain" description="Alpha-L-rhamnosidase six-hairpin glycosidase" evidence="7">
    <location>
        <begin position="321"/>
        <end position="677"/>
    </location>
</feature>
<evidence type="ECO:0000259" key="5">
    <source>
        <dbReference type="Pfam" id="PF05592"/>
    </source>
</evidence>
<dbReference type="Gene3D" id="1.50.10.10">
    <property type="match status" value="1"/>
</dbReference>
<proteinExistence type="predicted"/>
<dbReference type="EMBL" id="BAAASR010000013">
    <property type="protein sequence ID" value="GAA2490432.1"/>
    <property type="molecule type" value="Genomic_DNA"/>
</dbReference>
<dbReference type="SUPFAM" id="SSF48208">
    <property type="entry name" value="Six-hairpin glycosidases"/>
    <property type="match status" value="1"/>
</dbReference>
<evidence type="ECO:0000259" key="6">
    <source>
        <dbReference type="Pfam" id="PF08531"/>
    </source>
</evidence>
<dbReference type="Proteomes" id="UP001499942">
    <property type="component" value="Unassembled WGS sequence"/>
</dbReference>
<comment type="catalytic activity">
    <reaction evidence="1">
        <text>Hydrolysis of terminal non-reducing alpha-L-rhamnose residues in alpha-L-rhamnosides.</text>
        <dbReference type="EC" id="3.2.1.40"/>
    </reaction>
</comment>
<keyword evidence="3 9" id="KW-0378">Hydrolase</keyword>
<feature type="domain" description="Alpha-L-rhamnosidase concanavalin-like" evidence="5">
    <location>
        <begin position="218"/>
        <end position="317"/>
    </location>
</feature>
<dbReference type="InterPro" id="IPR035396">
    <property type="entry name" value="Bac_rhamnosid6H"/>
</dbReference>
<gene>
    <name evidence="9" type="ORF">GCM10010393_22850</name>
</gene>
<dbReference type="Pfam" id="PF05592">
    <property type="entry name" value="Bac_rhamnosid"/>
    <property type="match status" value="1"/>
</dbReference>
<dbReference type="InterPro" id="IPR035398">
    <property type="entry name" value="Bac_rhamnosid_C"/>
</dbReference>
<evidence type="ECO:0000313" key="9">
    <source>
        <dbReference type="EMBL" id="GAA2490432.1"/>
    </source>
</evidence>
<dbReference type="InterPro" id="IPR008928">
    <property type="entry name" value="6-hairpin_glycosidase_sf"/>
</dbReference>
<dbReference type="InterPro" id="IPR016007">
    <property type="entry name" value="Alpha_rhamnosid"/>
</dbReference>
<dbReference type="PANTHER" id="PTHR33307:SF6">
    <property type="entry name" value="ALPHA-RHAMNOSIDASE (EUROFUNG)-RELATED"/>
    <property type="match status" value="1"/>
</dbReference>
<dbReference type="GO" id="GO:0016787">
    <property type="term" value="F:hydrolase activity"/>
    <property type="evidence" value="ECO:0007669"/>
    <property type="project" value="UniProtKB-KW"/>
</dbReference>
<feature type="domain" description="Alpha-L-rhamnosidase C-terminal" evidence="8">
    <location>
        <begin position="679"/>
        <end position="750"/>
    </location>
</feature>
<evidence type="ECO:0000256" key="2">
    <source>
        <dbReference type="ARBA" id="ARBA00012652"/>
    </source>
</evidence>
<dbReference type="InterPro" id="IPR008902">
    <property type="entry name" value="Rhamnosid_concanavalin"/>
</dbReference>
<dbReference type="InterPro" id="IPR012341">
    <property type="entry name" value="6hp_glycosidase-like_sf"/>
</dbReference>
<protein>
    <recommendedName>
        <fullName evidence="2">alpha-L-rhamnosidase</fullName>
        <ecNumber evidence="2">3.2.1.40</ecNumber>
    </recommendedName>
</protein>